<name>A0AAU9W9D7_9CNID</name>
<accession>A0AAU9W9D7</accession>
<evidence type="ECO:0000259" key="3">
    <source>
        <dbReference type="PROSITE" id="PS50156"/>
    </source>
</evidence>
<feature type="transmembrane region" description="Helical" evidence="2">
    <location>
        <begin position="838"/>
        <end position="860"/>
    </location>
</feature>
<keyword evidence="2" id="KW-1133">Transmembrane helix</keyword>
<keyword evidence="2" id="KW-0472">Membrane</keyword>
<dbReference type="Pfam" id="PF12349">
    <property type="entry name" value="Sterol-sensing"/>
    <property type="match status" value="1"/>
</dbReference>
<feature type="transmembrane region" description="Helical" evidence="2">
    <location>
        <begin position="812"/>
        <end position="831"/>
    </location>
</feature>
<feature type="transmembrane region" description="Helical" evidence="2">
    <location>
        <begin position="306"/>
        <end position="325"/>
    </location>
</feature>
<dbReference type="InterPro" id="IPR051697">
    <property type="entry name" value="Patched_domain-protein"/>
</dbReference>
<dbReference type="SUPFAM" id="SSF82866">
    <property type="entry name" value="Multidrug efflux transporter AcrB transmembrane domain"/>
    <property type="match status" value="2"/>
</dbReference>
<feature type="transmembrane region" description="Helical" evidence="2">
    <location>
        <begin position="337"/>
        <end position="356"/>
    </location>
</feature>
<dbReference type="GO" id="GO:0022857">
    <property type="term" value="F:transmembrane transporter activity"/>
    <property type="evidence" value="ECO:0007669"/>
    <property type="project" value="InterPro"/>
</dbReference>
<feature type="transmembrane region" description="Helical" evidence="2">
    <location>
        <begin position="773"/>
        <end position="792"/>
    </location>
</feature>
<evidence type="ECO:0000313" key="5">
    <source>
        <dbReference type="Proteomes" id="UP001159428"/>
    </source>
</evidence>
<sequence length="886" mass="98960">MSGSIANQPFLEEQNGIIHTAKGTTDRKSEGSRKHRCSLCDKWSALCSRFVRLLQHLVGFLGENIAGHPVACMAICIFFVLFCAVGFLWLKTESRTEKLFIPQDSRAINDLNRAEKFFRLKVRVAGVILVAHAESPNILAPECLAEAQNVHSQIITLKSFTEFCLTLSGQKASSLNDCVTIDPFQIFQDRNFSNKSLIQIQVEINKAFNNTRLLMRDGQLFLRNFPQIFGDVTKQTSNRTIAGARAMQLKYLIRDPPEDDVNKKVLEWEKTFLDKVASISASCFEIYYEAERSTDDAIKENSSADITLVSITFTIMISFACFMLGKFVNPLTGHSMLANVGVLAVAFGILAGMGLGTWSRVTYVNMIGVVPFLVLSIGIDDMFIIVDELDRQPRDMGVIRTVKEVMSRTGATVTMTTMTDLVAFAVSTSTAFPAIRYFCTYAALAVTLSYAMMITFFVAAMTFDIRRIKSGRRDCLPVCTVPPTKDGQPHWDVPRPQTSNRLLKGWAKFLMLPATKFFVLVISVAILALGIYGTTKVTENFDRRMLAKDDSALLKFLNVREKYYEQTIPVSLVLTGNIDYSDPDVQDEIRQLSKIVKDNCYYRTQAVSWIEVFTNFSAASGMNITGPHFMPALKLFLESPECLSFKQDVKLSSNGSRVIASRVMAFLKNNPSSTFQKDAMLTIREDLAKKSPLDVIPITRPFIFFEQYAIIGRETTRNLIIAALAVLVVTSLFLVNFTVTLLVVVNFVALVLELFALMFIWDVSLNGVSMITLVMAIGFAVDYSAHIAHAFVMSEEDTPNRRVIDAVSTLGASVFMGGFSTFLGMLVLVFATSEIYRIFFRMFVGIVSFGLLHGLCILPVQLSLLCWKPVVTQRDPTHLLIRETDV</sequence>
<feature type="transmembrane region" description="Helical" evidence="2">
    <location>
        <begin position="65"/>
        <end position="90"/>
    </location>
</feature>
<dbReference type="PANTHER" id="PTHR10796:SF92">
    <property type="entry name" value="PATCHED-RELATED, ISOFORM A"/>
    <property type="match status" value="1"/>
</dbReference>
<dbReference type="Proteomes" id="UP001159428">
    <property type="component" value="Unassembled WGS sequence"/>
</dbReference>
<comment type="similarity">
    <text evidence="1">Belongs to the patched family.</text>
</comment>
<dbReference type="PROSITE" id="PS50156">
    <property type="entry name" value="SSD"/>
    <property type="match status" value="1"/>
</dbReference>
<dbReference type="PANTHER" id="PTHR10796">
    <property type="entry name" value="PATCHED-RELATED"/>
    <property type="match status" value="1"/>
</dbReference>
<protein>
    <recommendedName>
        <fullName evidence="3">SSD domain-containing protein</fullName>
    </recommendedName>
</protein>
<dbReference type="Pfam" id="PF00873">
    <property type="entry name" value="ACR_tran"/>
    <property type="match status" value="1"/>
</dbReference>
<feature type="transmembrane region" description="Helical" evidence="2">
    <location>
        <begin position="718"/>
        <end position="735"/>
    </location>
</feature>
<keyword evidence="2" id="KW-0812">Transmembrane</keyword>
<dbReference type="InterPro" id="IPR001036">
    <property type="entry name" value="Acrflvin-R"/>
</dbReference>
<feature type="transmembrane region" description="Helical" evidence="2">
    <location>
        <begin position="405"/>
        <end position="426"/>
    </location>
</feature>
<evidence type="ECO:0000256" key="1">
    <source>
        <dbReference type="ARBA" id="ARBA00005585"/>
    </source>
</evidence>
<dbReference type="InterPro" id="IPR000731">
    <property type="entry name" value="SSD"/>
</dbReference>
<proteinExistence type="inferred from homology"/>
<feature type="domain" description="SSD" evidence="3">
    <location>
        <begin position="305"/>
        <end position="463"/>
    </location>
</feature>
<comment type="caution">
    <text evidence="4">The sequence shown here is derived from an EMBL/GenBank/DDBJ whole genome shotgun (WGS) entry which is preliminary data.</text>
</comment>
<feature type="transmembrane region" description="Helical" evidence="2">
    <location>
        <begin position="363"/>
        <end position="385"/>
    </location>
</feature>
<reference evidence="4 5" key="1">
    <citation type="submission" date="2022-05" db="EMBL/GenBank/DDBJ databases">
        <authorList>
            <consortium name="Genoscope - CEA"/>
            <person name="William W."/>
        </authorList>
    </citation>
    <scope>NUCLEOTIDE SEQUENCE [LARGE SCALE GENOMIC DNA]</scope>
</reference>
<feature type="transmembrane region" description="Helical" evidence="2">
    <location>
        <begin position="741"/>
        <end position="761"/>
    </location>
</feature>
<gene>
    <name evidence="4" type="ORF">PMEA_00032964</name>
</gene>
<feature type="transmembrane region" description="Helical" evidence="2">
    <location>
        <begin position="517"/>
        <end position="535"/>
    </location>
</feature>
<dbReference type="GO" id="GO:0016020">
    <property type="term" value="C:membrane"/>
    <property type="evidence" value="ECO:0007669"/>
    <property type="project" value="InterPro"/>
</dbReference>
<feature type="transmembrane region" description="Helical" evidence="2">
    <location>
        <begin position="438"/>
        <end position="463"/>
    </location>
</feature>
<dbReference type="EMBL" id="CALNXJ010000008">
    <property type="protein sequence ID" value="CAH3045867.1"/>
    <property type="molecule type" value="Genomic_DNA"/>
</dbReference>
<evidence type="ECO:0000313" key="4">
    <source>
        <dbReference type="EMBL" id="CAH3045867.1"/>
    </source>
</evidence>
<keyword evidence="5" id="KW-1185">Reference proteome</keyword>
<dbReference type="AlphaFoldDB" id="A0AAU9W9D7"/>
<organism evidence="4 5">
    <name type="scientific">Pocillopora meandrina</name>
    <dbReference type="NCBI Taxonomy" id="46732"/>
    <lineage>
        <taxon>Eukaryota</taxon>
        <taxon>Metazoa</taxon>
        <taxon>Cnidaria</taxon>
        <taxon>Anthozoa</taxon>
        <taxon>Hexacorallia</taxon>
        <taxon>Scleractinia</taxon>
        <taxon>Astrocoeniina</taxon>
        <taxon>Pocilloporidae</taxon>
        <taxon>Pocillopora</taxon>
    </lineage>
</organism>
<dbReference type="Gene3D" id="1.20.1640.10">
    <property type="entry name" value="Multidrug efflux transporter AcrB transmembrane domain"/>
    <property type="match status" value="2"/>
</dbReference>
<evidence type="ECO:0000256" key="2">
    <source>
        <dbReference type="SAM" id="Phobius"/>
    </source>
</evidence>
<dbReference type="InterPro" id="IPR053958">
    <property type="entry name" value="HMGCR/SNAP/NPC1-like_SSD"/>
</dbReference>